<evidence type="ECO:0000313" key="4">
    <source>
        <dbReference type="Proteomes" id="UP001152747"/>
    </source>
</evidence>
<comment type="caution">
    <text evidence="3">The sequence shown here is derived from an EMBL/GenBank/DDBJ whole genome shotgun (WGS) entry which is preliminary data.</text>
</comment>
<dbReference type="PANTHER" id="PTHR34605">
    <property type="entry name" value="PHAGE_INTEGRASE DOMAIN-CONTAINING PROTEIN"/>
    <property type="match status" value="1"/>
</dbReference>
<feature type="region of interest" description="Disordered" evidence="2">
    <location>
        <begin position="1"/>
        <end position="57"/>
    </location>
</feature>
<dbReference type="Proteomes" id="UP001152747">
    <property type="component" value="Unassembled WGS sequence"/>
</dbReference>
<dbReference type="OrthoDB" id="5867182at2759"/>
<accession>A0A9P1IJ76</accession>
<dbReference type="Gene3D" id="1.10.443.10">
    <property type="entry name" value="Intergrase catalytic core"/>
    <property type="match status" value="1"/>
</dbReference>
<keyword evidence="4" id="KW-1185">Reference proteome</keyword>
<feature type="compositionally biased region" description="Basic and acidic residues" evidence="2">
    <location>
        <begin position="1"/>
        <end position="10"/>
    </location>
</feature>
<proteinExistence type="predicted"/>
<feature type="region of interest" description="Disordered" evidence="2">
    <location>
        <begin position="239"/>
        <end position="259"/>
    </location>
</feature>
<dbReference type="GO" id="GO:0003677">
    <property type="term" value="F:DNA binding"/>
    <property type="evidence" value="ECO:0007669"/>
    <property type="project" value="InterPro"/>
</dbReference>
<feature type="region of interest" description="Disordered" evidence="2">
    <location>
        <begin position="79"/>
        <end position="122"/>
    </location>
</feature>
<dbReference type="InterPro" id="IPR011010">
    <property type="entry name" value="DNA_brk_join_enz"/>
</dbReference>
<gene>
    <name evidence="3" type="ORF">CAMP_LOCUS8723</name>
</gene>
<dbReference type="InterPro" id="IPR052925">
    <property type="entry name" value="Phage_Integrase-like_Recomb"/>
</dbReference>
<dbReference type="GO" id="GO:0006310">
    <property type="term" value="P:DNA recombination"/>
    <property type="evidence" value="ECO:0007669"/>
    <property type="project" value="UniProtKB-KW"/>
</dbReference>
<dbReference type="EMBL" id="CANHGI010000003">
    <property type="protein sequence ID" value="CAI5446086.1"/>
    <property type="molecule type" value="Genomic_DNA"/>
</dbReference>
<feature type="compositionally biased region" description="Acidic residues" evidence="2">
    <location>
        <begin position="85"/>
        <end position="110"/>
    </location>
</feature>
<dbReference type="GO" id="GO:0015074">
    <property type="term" value="P:DNA integration"/>
    <property type="evidence" value="ECO:0007669"/>
    <property type="project" value="InterPro"/>
</dbReference>
<feature type="compositionally biased region" description="Basic and acidic residues" evidence="2">
    <location>
        <begin position="112"/>
        <end position="122"/>
    </location>
</feature>
<dbReference type="SUPFAM" id="SSF56349">
    <property type="entry name" value="DNA breaking-rejoining enzymes"/>
    <property type="match status" value="1"/>
</dbReference>
<evidence type="ECO:0000256" key="1">
    <source>
        <dbReference type="ARBA" id="ARBA00023172"/>
    </source>
</evidence>
<evidence type="ECO:0000256" key="2">
    <source>
        <dbReference type="SAM" id="MobiDB-lite"/>
    </source>
</evidence>
<feature type="compositionally biased region" description="Polar residues" evidence="2">
    <location>
        <begin position="27"/>
        <end position="40"/>
    </location>
</feature>
<name>A0A9P1IJ76_9PELO</name>
<keyword evidence="1" id="KW-0233">DNA recombination</keyword>
<organism evidence="3 4">
    <name type="scientific">Caenorhabditis angaria</name>
    <dbReference type="NCBI Taxonomy" id="860376"/>
    <lineage>
        <taxon>Eukaryota</taxon>
        <taxon>Metazoa</taxon>
        <taxon>Ecdysozoa</taxon>
        <taxon>Nematoda</taxon>
        <taxon>Chromadorea</taxon>
        <taxon>Rhabditida</taxon>
        <taxon>Rhabditina</taxon>
        <taxon>Rhabditomorpha</taxon>
        <taxon>Rhabditoidea</taxon>
        <taxon>Rhabditidae</taxon>
        <taxon>Peloderinae</taxon>
        <taxon>Caenorhabditis</taxon>
    </lineage>
</organism>
<evidence type="ECO:0000313" key="3">
    <source>
        <dbReference type="EMBL" id="CAI5446086.1"/>
    </source>
</evidence>
<reference evidence="3" key="1">
    <citation type="submission" date="2022-11" db="EMBL/GenBank/DDBJ databases">
        <authorList>
            <person name="Kikuchi T."/>
        </authorList>
    </citation>
    <scope>NUCLEOTIDE SEQUENCE</scope>
    <source>
        <strain evidence="3">PS1010</strain>
    </source>
</reference>
<dbReference type="AlphaFoldDB" id="A0A9P1IJ76"/>
<feature type="compositionally biased region" description="Low complexity" evidence="2">
    <location>
        <begin position="15"/>
        <end position="26"/>
    </location>
</feature>
<evidence type="ECO:0008006" key="5">
    <source>
        <dbReference type="Google" id="ProtNLM"/>
    </source>
</evidence>
<sequence>MSREEEELRQRAINSHSRQSSASRGSNEQQQPSASGTSVPVNPVPEPKKSSGQQQQNLANILANFFASPQGRAILGAAQAQTVEGEGEYDEVFEEEEDYDEPDREEDQEEAGSARETKDDEAAAKPFLVETYDIRRKGFGKQIRFNNTITKKMVKLMAEFPETQERMEEILKELQSRSMLLKFSEDCPTLMELVDAKQEVDQVRGIDPLLADCLVMARKEEAKTGHPARTDRHQANQVHMHDLHHHKHTQETGQAPQSQATESIEFLADLSFSERNRSSTQAHQTFVNQEIASLQRSGAIIESTEALRLNPLHVVDNGLRASSSHVVSNSVMKKSKRIEATVALADHLYTRFAWSPEERREAQGLERTAQSERTGWRLQEEFGKQAKCDPRFEKIKAVFNGDETRRLDLWQNVIECLEKDRAPATIKIYENTIRSYIRWKKQVVTRGNLGEDETRLLYLAELIKNEKSKAAIAANCALNYFLGPVSKPNRSMMNSVIEAAKQSKSPTKHREKVEPEDYSIFTNIQEYDRDSLRVAALGIILSSKTDKYHEGSQRLLVLSQEEQAIWRAHSRNIDNTQNPHIFQTWNSKTAPMTYNNARKVINDRWKKCGKFKNYGTHSFRGGAASAAINEGVAAEKVLSFGRWRTEKAFRAYVKPTTRIVIPRTTPAQSNQPSTSSTNC</sequence>
<dbReference type="InterPro" id="IPR013762">
    <property type="entry name" value="Integrase-like_cat_sf"/>
</dbReference>
<protein>
    <recommendedName>
        <fullName evidence="5">Tyr recombinase domain-containing protein</fullName>
    </recommendedName>
</protein>
<dbReference type="PANTHER" id="PTHR34605:SF4">
    <property type="entry name" value="DNA ADENINE METHYLTRANSFERASE"/>
    <property type="match status" value="1"/>
</dbReference>